<protein>
    <submittedName>
        <fullName evidence="1">Uncharacterized protein</fullName>
    </submittedName>
</protein>
<accession>A0A917EX11</accession>
<sequence length="282" mass="29052">MVSGPGEIAAIRQADAAADPQAFLNALVAGATRALGEPVAAGVLVVERTRSLGDRVAGRPGQITELRLVADGTTMSLRPAAHAQWVAETHRVSGGVVIARQTQALGEWLNAFAGRIAAVAGDAAGDAAASGRALQALGIHSPTPDAAVTESNVDADLRSLPARVAGRMPAEAQTAVERISALLLDALPRVSSGEPDVVLRRAATVYLPDTLRAYLALPPDWAQTHVFADGSTPDSALVTQLAVLESAVAKLRDAAVANDADALLINGRFLSDRFAVSSLDLQ</sequence>
<keyword evidence="2" id="KW-1185">Reference proteome</keyword>
<reference evidence="1 2" key="1">
    <citation type="journal article" date="2014" name="Int. J. Syst. Evol. Microbiol.">
        <title>Complete genome sequence of Corynebacterium casei LMG S-19264T (=DSM 44701T), isolated from a smear-ripened cheese.</title>
        <authorList>
            <consortium name="US DOE Joint Genome Institute (JGI-PGF)"/>
            <person name="Walter F."/>
            <person name="Albersmeier A."/>
            <person name="Kalinowski J."/>
            <person name="Ruckert C."/>
        </authorList>
    </citation>
    <scope>NUCLEOTIDE SEQUENCE [LARGE SCALE GENOMIC DNA]</scope>
    <source>
        <strain evidence="1 2">CGMCC 1.12976</strain>
    </source>
</reference>
<evidence type="ECO:0000313" key="2">
    <source>
        <dbReference type="Proteomes" id="UP000598775"/>
    </source>
</evidence>
<dbReference type="Proteomes" id="UP000598775">
    <property type="component" value="Unassembled WGS sequence"/>
</dbReference>
<evidence type="ECO:0000313" key="1">
    <source>
        <dbReference type="EMBL" id="GGF29160.1"/>
    </source>
</evidence>
<organism evidence="1 2">
    <name type="scientific">Subtercola lobariae</name>
    <dbReference type="NCBI Taxonomy" id="1588641"/>
    <lineage>
        <taxon>Bacteria</taxon>
        <taxon>Bacillati</taxon>
        <taxon>Actinomycetota</taxon>
        <taxon>Actinomycetes</taxon>
        <taxon>Micrococcales</taxon>
        <taxon>Microbacteriaceae</taxon>
        <taxon>Subtercola</taxon>
    </lineage>
</organism>
<comment type="caution">
    <text evidence="1">The sequence shown here is derived from an EMBL/GenBank/DDBJ whole genome shotgun (WGS) entry which is preliminary data.</text>
</comment>
<dbReference type="RefSeq" id="WP_188678394.1">
    <property type="nucleotide sequence ID" value="NZ_BMGP01000004.1"/>
</dbReference>
<proteinExistence type="predicted"/>
<gene>
    <name evidence="1" type="ORF">GCM10011399_22850</name>
</gene>
<name>A0A917EX11_9MICO</name>
<dbReference type="AlphaFoldDB" id="A0A917EX11"/>
<dbReference type="EMBL" id="BMGP01000004">
    <property type="protein sequence ID" value="GGF29160.1"/>
    <property type="molecule type" value="Genomic_DNA"/>
</dbReference>